<dbReference type="AlphaFoldDB" id="A0A250JFQ2"/>
<reference evidence="9 10" key="1">
    <citation type="submission" date="2017-06" db="EMBL/GenBank/DDBJ databases">
        <title>Sequencing and comparative analysis of myxobacterial genomes.</title>
        <authorList>
            <person name="Rupp O."/>
            <person name="Goesmann A."/>
            <person name="Sogaard-Andersen L."/>
        </authorList>
    </citation>
    <scope>NUCLEOTIDE SEQUENCE [LARGE SCALE GENOMIC DNA]</scope>
    <source>
        <strain evidence="9 10">DSM 52655</strain>
    </source>
</reference>
<evidence type="ECO:0000256" key="7">
    <source>
        <dbReference type="PIRSR" id="PIRSR001434-2"/>
    </source>
</evidence>
<dbReference type="GO" id="GO:0004124">
    <property type="term" value="F:cysteine synthase activity"/>
    <property type="evidence" value="ECO:0007669"/>
    <property type="project" value="TreeGrafter"/>
</dbReference>
<evidence type="ECO:0000256" key="1">
    <source>
        <dbReference type="ARBA" id="ARBA00001933"/>
    </source>
</evidence>
<dbReference type="Proteomes" id="UP000217257">
    <property type="component" value="Chromosome"/>
</dbReference>
<dbReference type="InterPro" id="IPR006235">
    <property type="entry name" value="OAc-hSer/O-AcSer_sulfhydrylase"/>
</dbReference>
<dbReference type="GO" id="GO:0006535">
    <property type="term" value="P:cysteine biosynthetic process from serine"/>
    <property type="evidence" value="ECO:0007669"/>
    <property type="project" value="TreeGrafter"/>
</dbReference>
<dbReference type="PANTHER" id="PTHR43797">
    <property type="entry name" value="HOMOCYSTEINE/CYSTEINE SYNTHASE"/>
    <property type="match status" value="1"/>
</dbReference>
<dbReference type="Pfam" id="PF01053">
    <property type="entry name" value="Cys_Met_Meta_PP"/>
    <property type="match status" value="1"/>
</dbReference>
<evidence type="ECO:0000256" key="4">
    <source>
        <dbReference type="ARBA" id="ARBA00022898"/>
    </source>
</evidence>
<gene>
    <name evidence="9" type="ORF">CYFUS_008214</name>
</gene>
<feature type="modified residue" description="N6-(pyridoxal phosphate)lysine" evidence="7">
    <location>
        <position position="212"/>
    </location>
</feature>
<evidence type="ECO:0000256" key="2">
    <source>
        <dbReference type="ARBA" id="ARBA00011881"/>
    </source>
</evidence>
<dbReference type="FunFam" id="3.40.640.10:FF:000035">
    <property type="entry name" value="O-succinylhomoserine sulfhydrylase"/>
    <property type="match status" value="1"/>
</dbReference>
<dbReference type="EMBL" id="CP022098">
    <property type="protein sequence ID" value="ATB42735.1"/>
    <property type="molecule type" value="Genomic_DNA"/>
</dbReference>
<sequence>MSTKQTPSQHFETLSLHAGYEPEPTTGSRAVPIYQTTSYRFRNAQHAADLFALKEPGNIYTRITNPTTDVFEKRIAALEGGVGALAVASGQAAETIALLTLLKAGDEFVTATSLYGGTYNLFKVTLARLGIQARFADVNELETVRAAIGPRTKALYIESIGNPRLDIPDFEALGEIAREAGIPLIVDNTALSPALFNPLRHGAHIVVHSATKYIGGHGTSIGGVIVDGGNFPWNNGRFPEFTDPNPSYHGLRLHEALGPAAFIAKARLEGLRDLGPALSPFNAHAFILGLETLKLRVERHSQNALAVARWLRQHPKVEWVRYPGLEEDPSFPLAKKYLRNGSGGLVTFGVRGGVDAGRRLIDGVKLWSLLANIGDTRSLIIHPASTTHQQLTPEERLSTGVTDGLVRLSVGLEHIDDITADLEQALSEA</sequence>
<evidence type="ECO:0000313" key="9">
    <source>
        <dbReference type="EMBL" id="ATB42735.1"/>
    </source>
</evidence>
<dbReference type="GO" id="GO:0019346">
    <property type="term" value="P:transsulfuration"/>
    <property type="evidence" value="ECO:0007669"/>
    <property type="project" value="InterPro"/>
</dbReference>
<dbReference type="GO" id="GO:0071269">
    <property type="term" value="P:L-homocysteine biosynthetic process"/>
    <property type="evidence" value="ECO:0007669"/>
    <property type="project" value="TreeGrafter"/>
</dbReference>
<dbReference type="InterPro" id="IPR015422">
    <property type="entry name" value="PyrdxlP-dep_Trfase_small"/>
</dbReference>
<dbReference type="RefSeq" id="WP_095990242.1">
    <property type="nucleotide sequence ID" value="NZ_CP022098.1"/>
</dbReference>
<evidence type="ECO:0000256" key="6">
    <source>
        <dbReference type="ARBA" id="ARBA00071157"/>
    </source>
</evidence>
<accession>A0A250JFQ2</accession>
<dbReference type="Gene3D" id="3.90.1150.10">
    <property type="entry name" value="Aspartate Aminotransferase, domain 1"/>
    <property type="match status" value="1"/>
</dbReference>
<evidence type="ECO:0000313" key="10">
    <source>
        <dbReference type="Proteomes" id="UP000217257"/>
    </source>
</evidence>
<dbReference type="InterPro" id="IPR000277">
    <property type="entry name" value="Cys/Met-Metab_PyrdxlP-dep_enz"/>
</dbReference>
<dbReference type="FunFam" id="3.90.1150.10:FF:000033">
    <property type="entry name" value="Cystathionine gamma-synthase"/>
    <property type="match status" value="1"/>
</dbReference>
<dbReference type="GO" id="GO:0003961">
    <property type="term" value="F:O-acetylhomoserine aminocarboxypropyltransferase activity"/>
    <property type="evidence" value="ECO:0007669"/>
    <property type="project" value="TreeGrafter"/>
</dbReference>
<name>A0A250JFQ2_9BACT</name>
<dbReference type="Gene3D" id="3.40.640.10">
    <property type="entry name" value="Type I PLP-dependent aspartate aminotransferase-like (Major domain)"/>
    <property type="match status" value="1"/>
</dbReference>
<comment type="subunit">
    <text evidence="2">Homotetramer.</text>
</comment>
<dbReference type="InterPro" id="IPR015421">
    <property type="entry name" value="PyrdxlP-dep_Trfase_major"/>
</dbReference>
<dbReference type="InterPro" id="IPR015424">
    <property type="entry name" value="PyrdxlP-dep_Trfase"/>
</dbReference>
<dbReference type="SUPFAM" id="SSF53383">
    <property type="entry name" value="PLP-dependent transferases"/>
    <property type="match status" value="1"/>
</dbReference>
<keyword evidence="3 9" id="KW-0808">Transferase</keyword>
<keyword evidence="4 7" id="KW-0663">Pyridoxal phosphate</keyword>
<evidence type="ECO:0000256" key="3">
    <source>
        <dbReference type="ARBA" id="ARBA00022679"/>
    </source>
</evidence>
<dbReference type="PANTHER" id="PTHR43797:SF2">
    <property type="entry name" value="HOMOCYSTEINE_CYSTEINE SYNTHASE"/>
    <property type="match status" value="1"/>
</dbReference>
<dbReference type="CDD" id="cd00614">
    <property type="entry name" value="CGS_like"/>
    <property type="match status" value="1"/>
</dbReference>
<evidence type="ECO:0000256" key="5">
    <source>
        <dbReference type="ARBA" id="ARBA00060995"/>
    </source>
</evidence>
<dbReference type="GO" id="GO:0030170">
    <property type="term" value="F:pyridoxal phosphate binding"/>
    <property type="evidence" value="ECO:0007669"/>
    <property type="project" value="InterPro"/>
</dbReference>
<comment type="similarity">
    <text evidence="5">Belongs to the trans-sulfuration enzymes family. MetZ subfamily.</text>
</comment>
<dbReference type="PIRSF" id="PIRSF001434">
    <property type="entry name" value="CGS"/>
    <property type="match status" value="1"/>
</dbReference>
<organism evidence="9 10">
    <name type="scientific">Cystobacter fuscus</name>
    <dbReference type="NCBI Taxonomy" id="43"/>
    <lineage>
        <taxon>Bacteria</taxon>
        <taxon>Pseudomonadati</taxon>
        <taxon>Myxococcota</taxon>
        <taxon>Myxococcia</taxon>
        <taxon>Myxococcales</taxon>
        <taxon>Cystobacterineae</taxon>
        <taxon>Archangiaceae</taxon>
        <taxon>Cystobacter</taxon>
    </lineage>
</organism>
<dbReference type="KEGG" id="cfus:CYFUS_008214"/>
<dbReference type="GO" id="GO:0005737">
    <property type="term" value="C:cytoplasm"/>
    <property type="evidence" value="ECO:0007669"/>
    <property type="project" value="TreeGrafter"/>
</dbReference>
<dbReference type="NCBIfam" id="TIGR01326">
    <property type="entry name" value="OAH_OAS_sulfhy"/>
    <property type="match status" value="1"/>
</dbReference>
<proteinExistence type="inferred from homology"/>
<comment type="cofactor">
    <cofactor evidence="1 8">
        <name>pyridoxal 5'-phosphate</name>
        <dbReference type="ChEBI" id="CHEBI:597326"/>
    </cofactor>
</comment>
<protein>
    <recommendedName>
        <fullName evidence="6">O-succinylhomoserine sulfhydrylase</fullName>
    </recommendedName>
</protein>
<evidence type="ECO:0000256" key="8">
    <source>
        <dbReference type="RuleBase" id="RU362118"/>
    </source>
</evidence>